<dbReference type="InterPro" id="IPR056907">
    <property type="entry name" value="UTP6_C"/>
</dbReference>
<dbReference type="PANTHER" id="PTHR23271:SF1">
    <property type="entry name" value="U3 SMALL NUCLEOLAR RNA-ASSOCIATED PROTEIN 6 HOMOLOG"/>
    <property type="match status" value="1"/>
</dbReference>
<evidence type="ECO:0000256" key="2">
    <source>
        <dbReference type="ARBA" id="ARBA00010734"/>
    </source>
</evidence>
<dbReference type="InterPro" id="IPR055347">
    <property type="entry name" value="UTP6_N"/>
</dbReference>
<dbReference type="Gene3D" id="1.25.40.10">
    <property type="entry name" value="Tetratricopeptide repeat domain"/>
    <property type="match status" value="3"/>
</dbReference>
<dbReference type="GO" id="GO:0034388">
    <property type="term" value="C:Pwp2p-containing subcomplex of 90S preribosome"/>
    <property type="evidence" value="ECO:0007669"/>
    <property type="project" value="TreeGrafter"/>
</dbReference>
<dbReference type="Proteomes" id="UP000504634">
    <property type="component" value="Unplaced"/>
</dbReference>
<dbReference type="SMART" id="SM00386">
    <property type="entry name" value="HAT"/>
    <property type="match status" value="6"/>
</dbReference>
<gene>
    <name evidence="9" type="primary">LOC115627185</name>
</gene>
<dbReference type="Pfam" id="PF24892">
    <property type="entry name" value="UTP6_C"/>
    <property type="match status" value="1"/>
</dbReference>
<dbReference type="PANTHER" id="PTHR23271">
    <property type="entry name" value="HEPATOCELLULAR CARCINOMA-ASSOCIATED ANTIGEN 66"/>
    <property type="match status" value="1"/>
</dbReference>
<evidence type="ECO:0000259" key="7">
    <source>
        <dbReference type="Pfam" id="PF24892"/>
    </source>
</evidence>
<dbReference type="GeneID" id="115627185"/>
<dbReference type="GO" id="GO:0030515">
    <property type="term" value="F:snoRNA binding"/>
    <property type="evidence" value="ECO:0007669"/>
    <property type="project" value="InterPro"/>
</dbReference>
<comment type="subcellular location">
    <subcellularLocation>
        <location evidence="1">Nucleus</location>
        <location evidence="1">Nucleolus</location>
    </subcellularLocation>
</comment>
<protein>
    <submittedName>
        <fullName evidence="9">U3 small nucleolar RNA-associated protein 6 homolog</fullName>
    </submittedName>
</protein>
<name>A0A6J2TU25_DROLE</name>
<sequence length="641" mass="74715">MSEFVNERQERLLPEYEQLRNCNILTPQQITECIRKRESLFVGLSQSKASVKNYIEFLVYEKKIYKLITEKEKVCNIKMPGVKSAIATRLIRLYREALSKFPHDMHLWSSFVKYMKISKPEEVSAIYEKMLSYHGDKCSVWVDAALWLYGYHRQNVSRAQDLLLRGLQRHPESEALNQCLFDILLDQATRTDYNLRLKDNTISELDIALERIEAVYRNSSQNIKDINYYISLLDACTEQMDLTVPLQVKIIEDMQAKFPLEPVLWDKLAQRELQGHHLADLREFVIFHNQEAQEIEAHREAADKKAMACVSSTTDPSDGENEKKLDVCTIKKRRQQFSTIWTPSSLKRRIELCVSVYKTAVQTLNSKEMWDLYINAMLKLNKDASEMGKLKQESLMSAFHSGHKAKLLDVQHYEVLYKILVAKKGGEKSLVQVLSEILEYNESFRINELLLCVLIRLDDEPRVFELLQRAYKSLGDESVPLWKRVISYYRHRSGSKSMKRLEQIFEIGCNDLSPKFAQFRFEYVSYLWQEHSPAKARQEYQRLALLPPMSLTLHSQMVDLESKSVPIDVNSCRLCFEYMTKFFGKTEPSVWIDFIAFERDHGDAQKMPLLTLRAVSTLDPSLVSTFEVKRVKMHSGIMDST</sequence>
<keyword evidence="8" id="KW-1185">Reference proteome</keyword>
<evidence type="ECO:0000256" key="5">
    <source>
        <dbReference type="ARBA" id="ARBA00023242"/>
    </source>
</evidence>
<evidence type="ECO:0000256" key="1">
    <source>
        <dbReference type="ARBA" id="ARBA00004604"/>
    </source>
</evidence>
<dbReference type="Pfam" id="PF08640">
    <property type="entry name" value="U3_assoc_6"/>
    <property type="match status" value="1"/>
</dbReference>
<evidence type="ECO:0000313" key="8">
    <source>
        <dbReference type="Proteomes" id="UP000504634"/>
    </source>
</evidence>
<dbReference type="InterPro" id="IPR013949">
    <property type="entry name" value="Utp6"/>
</dbReference>
<dbReference type="GO" id="GO:0000462">
    <property type="term" value="P:maturation of SSU-rRNA from tricistronic rRNA transcript (SSU-rRNA, 5.8S rRNA, LSU-rRNA)"/>
    <property type="evidence" value="ECO:0007669"/>
    <property type="project" value="InterPro"/>
</dbReference>
<evidence type="ECO:0000256" key="3">
    <source>
        <dbReference type="ARBA" id="ARBA00022552"/>
    </source>
</evidence>
<accession>A0A6J2TU25</accession>
<dbReference type="InterPro" id="IPR011990">
    <property type="entry name" value="TPR-like_helical_dom_sf"/>
</dbReference>
<feature type="domain" description="U3 small nucleolar RNA-associated protein 6 N-terminal" evidence="6">
    <location>
        <begin position="10"/>
        <end position="79"/>
    </location>
</feature>
<dbReference type="SUPFAM" id="SSF48452">
    <property type="entry name" value="TPR-like"/>
    <property type="match status" value="1"/>
</dbReference>
<dbReference type="InterPro" id="IPR003107">
    <property type="entry name" value="HAT"/>
</dbReference>
<reference evidence="9" key="1">
    <citation type="submission" date="2025-08" db="UniProtKB">
        <authorList>
            <consortium name="RefSeq"/>
        </authorList>
    </citation>
    <scope>IDENTIFICATION</scope>
    <source>
        <strain evidence="9">11010-0011.00</strain>
        <tissue evidence="9">Whole body</tissue>
    </source>
</reference>
<feature type="domain" description="U3 small nucleolar RNA-associated protein 6 homolog C-terminal" evidence="7">
    <location>
        <begin position="352"/>
        <end position="615"/>
    </location>
</feature>
<proteinExistence type="inferred from homology"/>
<keyword evidence="5" id="KW-0539">Nucleus</keyword>
<dbReference type="GO" id="GO:0032040">
    <property type="term" value="C:small-subunit processome"/>
    <property type="evidence" value="ECO:0007669"/>
    <property type="project" value="TreeGrafter"/>
</dbReference>
<evidence type="ECO:0000259" key="6">
    <source>
        <dbReference type="Pfam" id="PF08640"/>
    </source>
</evidence>
<dbReference type="RefSeq" id="XP_030378648.1">
    <property type="nucleotide sequence ID" value="XM_030522788.1"/>
</dbReference>
<organism evidence="8 9">
    <name type="scientific">Drosophila lebanonensis</name>
    <name type="common">Fruit fly</name>
    <name type="synonym">Scaptodrosophila lebanonensis</name>
    <dbReference type="NCBI Taxonomy" id="7225"/>
    <lineage>
        <taxon>Eukaryota</taxon>
        <taxon>Metazoa</taxon>
        <taxon>Ecdysozoa</taxon>
        <taxon>Arthropoda</taxon>
        <taxon>Hexapoda</taxon>
        <taxon>Insecta</taxon>
        <taxon>Pterygota</taxon>
        <taxon>Neoptera</taxon>
        <taxon>Endopterygota</taxon>
        <taxon>Diptera</taxon>
        <taxon>Brachycera</taxon>
        <taxon>Muscomorpha</taxon>
        <taxon>Ephydroidea</taxon>
        <taxon>Drosophilidae</taxon>
        <taxon>Scaptodrosophila</taxon>
    </lineage>
</organism>
<comment type="similarity">
    <text evidence="2">Belongs to the UTP6 family.</text>
</comment>
<evidence type="ECO:0000313" key="9">
    <source>
        <dbReference type="RefSeq" id="XP_030378648.1"/>
    </source>
</evidence>
<dbReference type="OrthoDB" id="28112at2759"/>
<dbReference type="AlphaFoldDB" id="A0A6J2TU25"/>
<keyword evidence="3" id="KW-0698">rRNA processing</keyword>
<keyword evidence="4" id="KW-0677">Repeat</keyword>
<evidence type="ECO:0000256" key="4">
    <source>
        <dbReference type="ARBA" id="ARBA00022737"/>
    </source>
</evidence>